<evidence type="ECO:0000313" key="3">
    <source>
        <dbReference type="EMBL" id="OAY63217.1"/>
    </source>
</evidence>
<dbReference type="PANTHER" id="PTHR46033">
    <property type="entry name" value="PROTEIN MAIN-LIKE 2"/>
    <property type="match status" value="1"/>
</dbReference>
<feature type="domain" description="Aminotransferase-like plant mobile" evidence="2">
    <location>
        <begin position="206"/>
        <end position="334"/>
    </location>
</feature>
<evidence type="ECO:0000313" key="4">
    <source>
        <dbReference type="Proteomes" id="UP000092600"/>
    </source>
</evidence>
<dbReference type="PANTHER" id="PTHR46033:SF62">
    <property type="entry name" value="AMINOTRANSFERASE-LIKE PLANT MOBILE DOMAIN-CONTAINING PROTEIN"/>
    <property type="match status" value="1"/>
</dbReference>
<proteinExistence type="predicted"/>
<comment type="caution">
    <text evidence="3">The sequence shown here is derived from an EMBL/GenBank/DDBJ whole genome shotgun (WGS) entry which is preliminary data.</text>
</comment>
<dbReference type="InterPro" id="IPR019557">
    <property type="entry name" value="AminoTfrase-like_pln_mobile"/>
</dbReference>
<dbReference type="Pfam" id="PF10536">
    <property type="entry name" value="PMD"/>
    <property type="match status" value="1"/>
</dbReference>
<dbReference type="EMBL" id="LSRQ01008366">
    <property type="protein sequence ID" value="OAY63217.1"/>
    <property type="molecule type" value="Genomic_DNA"/>
</dbReference>
<accession>A0A199UEC3</accession>
<name>A0A199UEC3_ANACO</name>
<protein>
    <submittedName>
        <fullName evidence="3">Serine/threonine-protein phosphatase</fullName>
    </submittedName>
</protein>
<sequence>MASRRMSLSVHWDGQLDMDGNGPRYFGGRKKLIAIRSDTTYANFERRMYRLVNCNREECCLKYTIRCPTGANEYIAHDIVDDESLEGLIGLFEHYGCVSLYIEKDLCPSETQYQSQGYYTSLLHNDIDVGFLENPIGDREVDNEQGVRMTRSVIYLKIATESVSTCATLDFTCASLDVTCRTVDVTCATVDVTCATLDVTCRTLDVTCATLDVTCRTLDITWRPYTDAVLEVLPAFCVQGSEVWRSRTTLICFHIVELHVPDRVLRQFGLLQHIPIHVETIRRFTSQGRPDEHWGHFHAAHIERWGQRLQSIIDQHLIVGDDPVQATSIYMEWYWQITRRWISRPVQRPPLTYQPRGQTERALRPHRSYPARFKSIKAASSDKLMGEENHTYPIPAYSHGTPGEENHTY</sequence>
<gene>
    <name evidence="3" type="ORF">ACMD2_24472</name>
</gene>
<evidence type="ECO:0000256" key="1">
    <source>
        <dbReference type="SAM" id="MobiDB-lite"/>
    </source>
</evidence>
<dbReference type="InterPro" id="IPR044824">
    <property type="entry name" value="MAIN-like"/>
</dbReference>
<reference evidence="3 4" key="1">
    <citation type="journal article" date="2016" name="DNA Res.">
        <title>The draft genome of MD-2 pineapple using hybrid error correction of long reads.</title>
        <authorList>
            <person name="Redwan R.M."/>
            <person name="Saidin A."/>
            <person name="Kumar S.V."/>
        </authorList>
    </citation>
    <scope>NUCLEOTIDE SEQUENCE [LARGE SCALE GENOMIC DNA]</scope>
    <source>
        <strain evidence="4">cv. MD2</strain>
        <tissue evidence="3">Leaf</tissue>
    </source>
</reference>
<dbReference type="Proteomes" id="UP000092600">
    <property type="component" value="Unassembled WGS sequence"/>
</dbReference>
<evidence type="ECO:0000259" key="2">
    <source>
        <dbReference type="Pfam" id="PF10536"/>
    </source>
</evidence>
<feature type="non-terminal residue" evidence="3">
    <location>
        <position position="409"/>
    </location>
</feature>
<organism evidence="3 4">
    <name type="scientific">Ananas comosus</name>
    <name type="common">Pineapple</name>
    <name type="synonym">Ananas ananas</name>
    <dbReference type="NCBI Taxonomy" id="4615"/>
    <lineage>
        <taxon>Eukaryota</taxon>
        <taxon>Viridiplantae</taxon>
        <taxon>Streptophyta</taxon>
        <taxon>Embryophyta</taxon>
        <taxon>Tracheophyta</taxon>
        <taxon>Spermatophyta</taxon>
        <taxon>Magnoliopsida</taxon>
        <taxon>Liliopsida</taxon>
        <taxon>Poales</taxon>
        <taxon>Bromeliaceae</taxon>
        <taxon>Bromelioideae</taxon>
        <taxon>Ananas</taxon>
    </lineage>
</organism>
<dbReference type="GO" id="GO:0010073">
    <property type="term" value="P:meristem maintenance"/>
    <property type="evidence" value="ECO:0007669"/>
    <property type="project" value="InterPro"/>
</dbReference>
<dbReference type="AlphaFoldDB" id="A0A199UEC3"/>
<feature type="region of interest" description="Disordered" evidence="1">
    <location>
        <begin position="389"/>
        <end position="409"/>
    </location>
</feature>
<dbReference type="STRING" id="4615.A0A199UEC3"/>